<evidence type="ECO:0000313" key="12">
    <source>
        <dbReference type="EMBL" id="KAF7285723.1"/>
    </source>
</evidence>
<accession>A0A834IV96</accession>
<evidence type="ECO:0000256" key="9">
    <source>
        <dbReference type="ARBA" id="ARBA00037847"/>
    </source>
</evidence>
<dbReference type="Proteomes" id="UP000625711">
    <property type="component" value="Unassembled WGS sequence"/>
</dbReference>
<evidence type="ECO:0000313" key="13">
    <source>
        <dbReference type="Proteomes" id="UP000625711"/>
    </source>
</evidence>
<feature type="domain" description="Fringe-like glycosyltransferase" evidence="11">
    <location>
        <begin position="85"/>
        <end position="167"/>
    </location>
</feature>
<proteinExistence type="inferred from homology"/>
<feature type="transmembrane region" description="Helical" evidence="10">
    <location>
        <begin position="6"/>
        <end position="26"/>
    </location>
</feature>
<name>A0A834IV96_RHYFE</name>
<evidence type="ECO:0000256" key="2">
    <source>
        <dbReference type="ARBA" id="ARBA00008661"/>
    </source>
</evidence>
<dbReference type="GO" id="GO:0016757">
    <property type="term" value="F:glycosyltransferase activity"/>
    <property type="evidence" value="ECO:0007669"/>
    <property type="project" value="UniProtKB-KW"/>
</dbReference>
<dbReference type="PANTHER" id="PTHR10811">
    <property type="entry name" value="FRINGE-RELATED"/>
    <property type="match status" value="1"/>
</dbReference>
<evidence type="ECO:0000256" key="3">
    <source>
        <dbReference type="ARBA" id="ARBA00022676"/>
    </source>
</evidence>
<keyword evidence="6" id="KW-0735">Signal-anchor</keyword>
<keyword evidence="7 10" id="KW-1133">Transmembrane helix</keyword>
<dbReference type="GO" id="GO:0016020">
    <property type="term" value="C:membrane"/>
    <property type="evidence" value="ECO:0007669"/>
    <property type="project" value="UniProtKB-SubCell"/>
</dbReference>
<comment type="caution">
    <text evidence="12">The sequence shown here is derived from an EMBL/GenBank/DDBJ whole genome shotgun (WGS) entry which is preliminary data.</text>
</comment>
<gene>
    <name evidence="12" type="ORF">GWI33_010143</name>
</gene>
<dbReference type="Pfam" id="PF02434">
    <property type="entry name" value="Fringe"/>
    <property type="match status" value="2"/>
</dbReference>
<dbReference type="EMBL" id="JAACXV010000046">
    <property type="protein sequence ID" value="KAF7285723.1"/>
    <property type="molecule type" value="Genomic_DNA"/>
</dbReference>
<evidence type="ECO:0000256" key="5">
    <source>
        <dbReference type="ARBA" id="ARBA00022692"/>
    </source>
</evidence>
<evidence type="ECO:0000256" key="1">
    <source>
        <dbReference type="ARBA" id="ARBA00004606"/>
    </source>
</evidence>
<dbReference type="GO" id="GO:0012505">
    <property type="term" value="C:endomembrane system"/>
    <property type="evidence" value="ECO:0007669"/>
    <property type="project" value="UniProtKB-SubCell"/>
</dbReference>
<reference evidence="12" key="1">
    <citation type="submission" date="2020-08" db="EMBL/GenBank/DDBJ databases">
        <title>Genome sequencing and assembly of the red palm weevil Rhynchophorus ferrugineus.</title>
        <authorList>
            <person name="Dias G.B."/>
            <person name="Bergman C.M."/>
            <person name="Manee M."/>
        </authorList>
    </citation>
    <scope>NUCLEOTIDE SEQUENCE</scope>
    <source>
        <strain evidence="12">AA-2017</strain>
        <tissue evidence="12">Whole larva</tissue>
    </source>
</reference>
<evidence type="ECO:0000259" key="11">
    <source>
        <dbReference type="Pfam" id="PF02434"/>
    </source>
</evidence>
<keyword evidence="3" id="KW-0328">Glycosyltransferase</keyword>
<dbReference type="InterPro" id="IPR003378">
    <property type="entry name" value="Fringe-like_glycosylTrfase"/>
</dbReference>
<evidence type="ECO:0000256" key="10">
    <source>
        <dbReference type="SAM" id="Phobius"/>
    </source>
</evidence>
<dbReference type="OrthoDB" id="421979at2759"/>
<keyword evidence="4" id="KW-0808">Transferase</keyword>
<keyword evidence="13" id="KW-1185">Reference proteome</keyword>
<comment type="subcellular location">
    <subcellularLocation>
        <location evidence="9">Endomembrane system</location>
        <topology evidence="9">Single-pass membrane protein</topology>
    </subcellularLocation>
    <subcellularLocation>
        <location evidence="1">Membrane</location>
        <topology evidence="1">Single-pass type II membrane protein</topology>
    </subcellularLocation>
</comment>
<evidence type="ECO:0000256" key="4">
    <source>
        <dbReference type="ARBA" id="ARBA00022679"/>
    </source>
</evidence>
<keyword evidence="8 10" id="KW-0472">Membrane</keyword>
<organism evidence="12 13">
    <name type="scientific">Rhynchophorus ferrugineus</name>
    <name type="common">Red palm weevil</name>
    <name type="synonym">Curculio ferrugineus</name>
    <dbReference type="NCBI Taxonomy" id="354439"/>
    <lineage>
        <taxon>Eukaryota</taxon>
        <taxon>Metazoa</taxon>
        <taxon>Ecdysozoa</taxon>
        <taxon>Arthropoda</taxon>
        <taxon>Hexapoda</taxon>
        <taxon>Insecta</taxon>
        <taxon>Pterygota</taxon>
        <taxon>Neoptera</taxon>
        <taxon>Endopterygota</taxon>
        <taxon>Coleoptera</taxon>
        <taxon>Polyphaga</taxon>
        <taxon>Cucujiformia</taxon>
        <taxon>Curculionidae</taxon>
        <taxon>Dryophthorinae</taxon>
        <taxon>Rhynchophorus</taxon>
    </lineage>
</organism>
<evidence type="ECO:0000256" key="8">
    <source>
        <dbReference type="ARBA" id="ARBA00023136"/>
    </source>
</evidence>
<protein>
    <recommendedName>
        <fullName evidence="11">Fringe-like glycosyltransferase domain-containing protein</fullName>
    </recommendedName>
</protein>
<evidence type="ECO:0000256" key="7">
    <source>
        <dbReference type="ARBA" id="ARBA00022989"/>
    </source>
</evidence>
<dbReference type="AlphaFoldDB" id="A0A834IV96"/>
<keyword evidence="5 10" id="KW-0812">Transmembrane</keyword>
<evidence type="ECO:0000256" key="6">
    <source>
        <dbReference type="ARBA" id="ARBA00022968"/>
    </source>
</evidence>
<feature type="domain" description="Fringe-like glycosyltransferase" evidence="11">
    <location>
        <begin position="226"/>
        <end position="444"/>
    </location>
</feature>
<comment type="similarity">
    <text evidence="2">Belongs to the glycosyltransferase 31 family.</text>
</comment>
<dbReference type="Gene3D" id="3.90.550.50">
    <property type="match status" value="2"/>
</dbReference>
<sequence length="457" mass="52482">MKYYVFLTVFYFSYAVGLSNVTYVILSQADEFHKKVALQLQNSIYTQSKELNLINSEIYISTIDFNISGEWTIFPIISPILEVIRYSQWVVLLEDRCNINLNLLLNTLQKYDSEKEIWLGHAIFDNEATIIHHFGFYKNPTFFKYPNLASGIILSIPLLKRLKHQLDDGNYKMPDFHIDPAYEFALFVYNNGSGPMIHNETTLCHKEQPNCSIYPKKLVPCVKSYVSSIFYAVKTCEKFHDSRVKTVQKTWGQYCTKITFFSDVEDIKALTVAVGVKNTEHGHCEKTITILKLIEKEIQDDVDVLWVALVDDDTILSVSRLTNLTSCYNTKEPIILGERYRFGDAGDGGFDYTTGGAGTLINRAALNLLAHNCKCPKLDSPDDMILGVCAEKLGITLVHIPQMHQARPSDYAEGRLATMDAVTFHKHWMINPIEVYQDWFEEDDRKYIKGYYEKLEL</sequence>